<reference evidence="1 2" key="1">
    <citation type="submission" date="2009-10" db="EMBL/GenBank/DDBJ databases">
        <authorList>
            <consortium name="Los Alamos National Laboratory (LANL)"/>
            <consortium name="National Microbial Pathogen Data Resource (NMPDR)"/>
            <person name="Munk A.C."/>
            <person name="Chertkov O."/>
            <person name="Tapia R."/>
            <person name="Green L."/>
            <person name="Rogers Y."/>
            <person name="Detter J.C."/>
            <person name="Bruce D."/>
            <person name="Brettin T.S."/>
            <person name="Colwell R.R."/>
            <person name="Huq A."/>
            <person name="Grim C.J."/>
            <person name="Hasan N.A."/>
            <person name="Bartels D."/>
            <person name="Vonstein V."/>
        </authorList>
    </citation>
    <scope>NUCLEOTIDE SEQUENCE [LARGE SCALE GENOMIC DNA]</scope>
    <source>
        <strain evidence="1 2">CIP 102891</strain>
    </source>
</reference>
<protein>
    <submittedName>
        <fullName evidence="1">Uncharacterized protein</fullName>
    </submittedName>
</protein>
<dbReference type="EMBL" id="ACZV01000005">
    <property type="protein sequence ID" value="EEX91609.1"/>
    <property type="molecule type" value="Genomic_DNA"/>
</dbReference>
<name>A0ABP2GY86_VIBOR</name>
<gene>
    <name evidence="1" type="ORF">VIA_002251</name>
</gene>
<comment type="caution">
    <text evidence="1">The sequence shown here is derived from an EMBL/GenBank/DDBJ whole genome shotgun (WGS) entry which is preliminary data.</text>
</comment>
<accession>A0ABP2GY86</accession>
<evidence type="ECO:0000313" key="2">
    <source>
        <dbReference type="Proteomes" id="UP000003515"/>
    </source>
</evidence>
<evidence type="ECO:0000313" key="1">
    <source>
        <dbReference type="EMBL" id="EEX91609.1"/>
    </source>
</evidence>
<keyword evidence="2" id="KW-1185">Reference proteome</keyword>
<proteinExistence type="predicted"/>
<dbReference type="Proteomes" id="UP000003515">
    <property type="component" value="Unassembled WGS sequence"/>
</dbReference>
<sequence length="37" mass="4299">MYEIAVNEEALPNPTKITLFIICQRLGAIWLPNRIRT</sequence>
<organism evidence="1 2">
    <name type="scientific">Vibrio orientalis CIP 102891 = ATCC 33934</name>
    <dbReference type="NCBI Taxonomy" id="675816"/>
    <lineage>
        <taxon>Bacteria</taxon>
        <taxon>Pseudomonadati</taxon>
        <taxon>Pseudomonadota</taxon>
        <taxon>Gammaproteobacteria</taxon>
        <taxon>Vibrionales</taxon>
        <taxon>Vibrionaceae</taxon>
        <taxon>Vibrio</taxon>
        <taxon>Vibrio oreintalis group</taxon>
    </lineage>
</organism>